<dbReference type="Proteomes" id="UP000530320">
    <property type="component" value="Unassembled WGS sequence"/>
</dbReference>
<dbReference type="PANTHER" id="PTHR38593:SF1">
    <property type="entry name" value="BLR2558 PROTEIN"/>
    <property type="match status" value="1"/>
</dbReference>
<proteinExistence type="predicted"/>
<sequence>MPLLSRHTSRALPPLTAALLALGACTAGQPPVPPLPPLQQAPTLTIADTDLVQKLNEMDLTRIALAKIAQTNAARSDIATLGATMVKDLTGNQDRLTKLVSAHAITLAPKPSAANQKIIDRMQHLHGAAFDRAYMRYLSRDDARMKPVLASGIAGSGNADLTKLATDTQTLLAAYEAQLK</sequence>
<dbReference type="EMBL" id="JABEQP010000001">
    <property type="protein sequence ID" value="MBB2196020.1"/>
    <property type="molecule type" value="Genomic_DNA"/>
</dbReference>
<evidence type="ECO:0000313" key="3">
    <source>
        <dbReference type="EMBL" id="MBB2196020.1"/>
    </source>
</evidence>
<dbReference type="Gene3D" id="1.20.1260.10">
    <property type="match status" value="1"/>
</dbReference>
<dbReference type="InterPro" id="IPR012347">
    <property type="entry name" value="Ferritin-like"/>
</dbReference>
<gene>
    <name evidence="3" type="ORF">HLH44_00840</name>
</gene>
<name>A0A7W4JWP4_9PROT</name>
<evidence type="ECO:0000313" key="4">
    <source>
        <dbReference type="Proteomes" id="UP000530320"/>
    </source>
</evidence>
<organism evidence="3 4">
    <name type="scientific">Gluconacetobacter dulcium</name>
    <dbReference type="NCBI Taxonomy" id="2729096"/>
    <lineage>
        <taxon>Bacteria</taxon>
        <taxon>Pseudomonadati</taxon>
        <taxon>Pseudomonadota</taxon>
        <taxon>Alphaproteobacteria</taxon>
        <taxon>Acetobacterales</taxon>
        <taxon>Acetobacteraceae</taxon>
        <taxon>Gluconacetobacter</taxon>
    </lineage>
</organism>
<feature type="domain" description="DUF4142" evidence="2">
    <location>
        <begin position="48"/>
        <end position="178"/>
    </location>
</feature>
<keyword evidence="1" id="KW-0732">Signal</keyword>
<dbReference type="PANTHER" id="PTHR38593">
    <property type="entry name" value="BLR2558 PROTEIN"/>
    <property type="match status" value="1"/>
</dbReference>
<dbReference type="PROSITE" id="PS51257">
    <property type="entry name" value="PROKAR_LIPOPROTEIN"/>
    <property type="match status" value="1"/>
</dbReference>
<dbReference type="Pfam" id="PF13628">
    <property type="entry name" value="DUF4142"/>
    <property type="match status" value="1"/>
</dbReference>
<comment type="caution">
    <text evidence="3">The sequence shown here is derived from an EMBL/GenBank/DDBJ whole genome shotgun (WGS) entry which is preliminary data.</text>
</comment>
<accession>A0A7W4JWP4</accession>
<feature type="signal peptide" evidence="1">
    <location>
        <begin position="1"/>
        <end position="26"/>
    </location>
</feature>
<reference evidence="3 4" key="1">
    <citation type="submission" date="2020-04" db="EMBL/GenBank/DDBJ databases">
        <title>Description of novel Gluconacetobacter.</title>
        <authorList>
            <person name="Sombolestani A."/>
        </authorList>
    </citation>
    <scope>NUCLEOTIDE SEQUENCE [LARGE SCALE GENOMIC DNA]</scope>
    <source>
        <strain evidence="3 4">LMG 22058</strain>
    </source>
</reference>
<evidence type="ECO:0000256" key="1">
    <source>
        <dbReference type="SAM" id="SignalP"/>
    </source>
</evidence>
<protein>
    <submittedName>
        <fullName evidence="3">DUF4142 domain-containing protein</fullName>
    </submittedName>
</protein>
<feature type="chain" id="PRO_5030742045" evidence="1">
    <location>
        <begin position="27"/>
        <end position="180"/>
    </location>
</feature>
<evidence type="ECO:0000259" key="2">
    <source>
        <dbReference type="Pfam" id="PF13628"/>
    </source>
</evidence>
<dbReference type="InterPro" id="IPR025419">
    <property type="entry name" value="DUF4142"/>
</dbReference>
<dbReference type="AlphaFoldDB" id="A0A7W4JWP4"/>